<gene>
    <name evidence="2" type="ORF">SAMN05216290_3666</name>
</gene>
<keyword evidence="1" id="KW-1133">Transmembrane helix</keyword>
<proteinExistence type="predicted"/>
<feature type="transmembrane region" description="Helical" evidence="1">
    <location>
        <begin position="48"/>
        <end position="69"/>
    </location>
</feature>
<evidence type="ECO:0000313" key="3">
    <source>
        <dbReference type="Proteomes" id="UP000199437"/>
    </source>
</evidence>
<reference evidence="3" key="1">
    <citation type="submission" date="2016-10" db="EMBL/GenBank/DDBJ databases">
        <authorList>
            <person name="Varghese N."/>
            <person name="Submissions S."/>
        </authorList>
    </citation>
    <scope>NUCLEOTIDE SEQUENCE [LARGE SCALE GENOMIC DNA]</scope>
    <source>
        <strain evidence="3">CGMCC 1.12402</strain>
    </source>
</reference>
<keyword evidence="3" id="KW-1185">Reference proteome</keyword>
<keyword evidence="1" id="KW-0472">Membrane</keyword>
<sequence>MIDLEVIGYSLIPLILIAIGIGVKHYLKWANLNDPKRFLGLSIYWFKLLASFLIIAGSLSFFTIVYLLIDSAIV</sequence>
<name>A0A1I0RJ47_9BACT</name>
<accession>A0A1I0RJ47</accession>
<dbReference type="Proteomes" id="UP000199437">
    <property type="component" value="Unassembled WGS sequence"/>
</dbReference>
<evidence type="ECO:0000313" key="2">
    <source>
        <dbReference type="EMBL" id="SEW41010.1"/>
    </source>
</evidence>
<organism evidence="2 3">
    <name type="scientific">Roseivirga pacifica</name>
    <dbReference type="NCBI Taxonomy" id="1267423"/>
    <lineage>
        <taxon>Bacteria</taxon>
        <taxon>Pseudomonadati</taxon>
        <taxon>Bacteroidota</taxon>
        <taxon>Cytophagia</taxon>
        <taxon>Cytophagales</taxon>
        <taxon>Roseivirgaceae</taxon>
        <taxon>Roseivirga</taxon>
    </lineage>
</organism>
<protein>
    <submittedName>
        <fullName evidence="2">Uncharacterized protein</fullName>
    </submittedName>
</protein>
<keyword evidence="1" id="KW-0812">Transmembrane</keyword>
<dbReference type="EMBL" id="FOIR01000004">
    <property type="protein sequence ID" value="SEW41010.1"/>
    <property type="molecule type" value="Genomic_DNA"/>
</dbReference>
<dbReference type="STRING" id="1267423.SAMN05216290_3666"/>
<evidence type="ECO:0000256" key="1">
    <source>
        <dbReference type="SAM" id="Phobius"/>
    </source>
</evidence>
<dbReference type="AlphaFoldDB" id="A0A1I0RJ47"/>
<feature type="transmembrane region" description="Helical" evidence="1">
    <location>
        <begin position="6"/>
        <end position="27"/>
    </location>
</feature>